<keyword evidence="2" id="KW-1185">Reference proteome</keyword>
<proteinExistence type="predicted"/>
<gene>
    <name evidence="1" type="ORF">LPJ66_000464</name>
</gene>
<name>A0ACC1IVW2_9FUNG</name>
<protein>
    <submittedName>
        <fullName evidence="1">Uncharacterized protein</fullName>
    </submittedName>
</protein>
<reference evidence="1" key="1">
    <citation type="submission" date="2022-07" db="EMBL/GenBank/DDBJ databases">
        <title>Phylogenomic reconstructions and comparative analyses of Kickxellomycotina fungi.</title>
        <authorList>
            <person name="Reynolds N.K."/>
            <person name="Stajich J.E."/>
            <person name="Barry K."/>
            <person name="Grigoriev I.V."/>
            <person name="Crous P."/>
            <person name="Smith M.E."/>
        </authorList>
    </citation>
    <scope>NUCLEOTIDE SEQUENCE</scope>
    <source>
        <strain evidence="1">Benny 63K</strain>
    </source>
</reference>
<accession>A0ACC1IVW2</accession>
<dbReference type="EMBL" id="JANBPG010000013">
    <property type="protein sequence ID" value="KAJ1901853.1"/>
    <property type="molecule type" value="Genomic_DNA"/>
</dbReference>
<organism evidence="1 2">
    <name type="scientific">Kickxella alabastrina</name>
    <dbReference type="NCBI Taxonomy" id="61397"/>
    <lineage>
        <taxon>Eukaryota</taxon>
        <taxon>Fungi</taxon>
        <taxon>Fungi incertae sedis</taxon>
        <taxon>Zoopagomycota</taxon>
        <taxon>Kickxellomycotina</taxon>
        <taxon>Kickxellomycetes</taxon>
        <taxon>Kickxellales</taxon>
        <taxon>Kickxellaceae</taxon>
        <taxon>Kickxella</taxon>
    </lineage>
</organism>
<comment type="caution">
    <text evidence="1">The sequence shown here is derived from an EMBL/GenBank/DDBJ whole genome shotgun (WGS) entry which is preliminary data.</text>
</comment>
<sequence length="746" mass="82560">MGRGKRSRHSMNSPTKLAQGLGVAGVKRFPYIGELFNAIRLKKTKFARLQEQYQALLPVAQIVAAHGKPLSTKPADQPLRLDLHTVAKHLAAAANIKATARTFRGKVPGPTALAVREAETRVLKVLSAEDNMFAKTIGVRTEKGKGKSTQNIIQQQTDAPNQIERVFTTRLAELQPRYLDPLEQAGSAATMLGGSDKLAAMGAEISELSEQWQPSDSNVQEVEKLTKLIQSTAIRWNPQCKTFTSLIGSRSYGLCTDSSDLDVLLTVKVPGEDAEVKHVEFFHNLARGLYSHQGFTKVIKIMHTRVPIIKFEYLTRGNVRLEGDISINGSMSVAKTNLISSYMQIDSRVREVLLVLKVWGIRRGIINQNVLNSFGLMMMGIAFLISRRVVPPLQLISTAKVGSQMWTNLDALHADPEAIARMYQTELLDEQSRNTDGICCLHSGKVLPDWSVEGIRGYFMNNSSSNSWESPNDSSAAELIHELFHFYGNEFDPINCAISPRLGTASIPRTSLSELQVPSCTMHLTSPENWNRSLRLLAIEDPFELEINCGRNAPPEWVEGFLWEMRRAAWALGPRRKGSRHSAIKRLLVEPSANIFKSADVWAPAYRILLPVLQSVLEDEVFVRAVDLTENSLIDIEAFEEALLDKTHTSVLAAVPAKKVPIIAPAKAPTTTVSVDSLPVSTNVQTFAQKIMQSPHMICLTGELEAALAISKEKKKIRDRARRRRVSAAMKKRTADADAVATAPKE</sequence>
<evidence type="ECO:0000313" key="2">
    <source>
        <dbReference type="Proteomes" id="UP001150581"/>
    </source>
</evidence>
<evidence type="ECO:0000313" key="1">
    <source>
        <dbReference type="EMBL" id="KAJ1901853.1"/>
    </source>
</evidence>
<dbReference type="Proteomes" id="UP001150581">
    <property type="component" value="Unassembled WGS sequence"/>
</dbReference>